<proteinExistence type="predicted"/>
<keyword evidence="1" id="KW-0175">Coiled coil</keyword>
<feature type="compositionally biased region" description="Basic residues" evidence="2">
    <location>
        <begin position="885"/>
        <end position="896"/>
    </location>
</feature>
<evidence type="ECO:0000313" key="3">
    <source>
        <dbReference type="EMBL" id="PHJ19452.1"/>
    </source>
</evidence>
<feature type="compositionally biased region" description="Acidic residues" evidence="2">
    <location>
        <begin position="216"/>
        <end position="229"/>
    </location>
</feature>
<feature type="compositionally biased region" description="Basic and acidic residues" evidence="2">
    <location>
        <begin position="1074"/>
        <end position="1088"/>
    </location>
</feature>
<feature type="compositionally biased region" description="Basic and acidic residues" evidence="2">
    <location>
        <begin position="1007"/>
        <end position="1039"/>
    </location>
</feature>
<dbReference type="EMBL" id="MIGC01003435">
    <property type="protein sequence ID" value="PHJ19452.1"/>
    <property type="molecule type" value="Genomic_DNA"/>
</dbReference>
<feature type="region of interest" description="Disordered" evidence="2">
    <location>
        <begin position="1"/>
        <end position="49"/>
    </location>
</feature>
<evidence type="ECO:0000256" key="1">
    <source>
        <dbReference type="SAM" id="Coils"/>
    </source>
</evidence>
<feature type="region of interest" description="Disordered" evidence="2">
    <location>
        <begin position="1003"/>
        <end position="1041"/>
    </location>
</feature>
<gene>
    <name evidence="3" type="ORF">CSUI_006714</name>
</gene>
<dbReference type="RefSeq" id="XP_067921152.1">
    <property type="nucleotide sequence ID" value="XM_068066867.1"/>
</dbReference>
<feature type="region of interest" description="Disordered" evidence="2">
    <location>
        <begin position="209"/>
        <end position="253"/>
    </location>
</feature>
<comment type="caution">
    <text evidence="3">The sequence shown here is derived from an EMBL/GenBank/DDBJ whole genome shotgun (WGS) entry which is preliminary data.</text>
</comment>
<dbReference type="OrthoDB" id="329603at2759"/>
<accession>A0A2C6KT20</accession>
<feature type="region of interest" description="Disordered" evidence="2">
    <location>
        <begin position="885"/>
        <end position="982"/>
    </location>
</feature>
<feature type="region of interest" description="Disordered" evidence="2">
    <location>
        <begin position="379"/>
        <end position="403"/>
    </location>
</feature>
<organism evidence="3 4">
    <name type="scientific">Cystoisospora suis</name>
    <dbReference type="NCBI Taxonomy" id="483139"/>
    <lineage>
        <taxon>Eukaryota</taxon>
        <taxon>Sar</taxon>
        <taxon>Alveolata</taxon>
        <taxon>Apicomplexa</taxon>
        <taxon>Conoidasida</taxon>
        <taxon>Coccidia</taxon>
        <taxon>Eucoccidiorida</taxon>
        <taxon>Eimeriorina</taxon>
        <taxon>Sarcocystidae</taxon>
        <taxon>Cystoisospora</taxon>
    </lineage>
</organism>
<evidence type="ECO:0000313" key="4">
    <source>
        <dbReference type="Proteomes" id="UP000221165"/>
    </source>
</evidence>
<dbReference type="VEuPathDB" id="ToxoDB:CSUI_006714"/>
<feature type="compositionally biased region" description="Pro residues" evidence="2">
    <location>
        <begin position="26"/>
        <end position="41"/>
    </location>
</feature>
<feature type="compositionally biased region" description="Basic and acidic residues" evidence="2">
    <location>
        <begin position="444"/>
        <end position="453"/>
    </location>
</feature>
<name>A0A2C6KT20_9APIC</name>
<feature type="region of interest" description="Disordered" evidence="2">
    <location>
        <begin position="553"/>
        <end position="572"/>
    </location>
</feature>
<dbReference type="Proteomes" id="UP000221165">
    <property type="component" value="Unassembled WGS sequence"/>
</dbReference>
<feature type="compositionally biased region" description="Acidic residues" evidence="2">
    <location>
        <begin position="966"/>
        <end position="980"/>
    </location>
</feature>
<protein>
    <submittedName>
        <fullName evidence="3">Uncharacterized protein</fullName>
    </submittedName>
</protein>
<feature type="compositionally biased region" description="Basic and acidic residues" evidence="2">
    <location>
        <begin position="463"/>
        <end position="474"/>
    </location>
</feature>
<reference evidence="3 4" key="1">
    <citation type="journal article" date="2017" name="Int. J. Parasitol.">
        <title>The genome of the protozoan parasite Cystoisospora suis and a reverse vaccinology approach to identify vaccine candidates.</title>
        <authorList>
            <person name="Palmieri N."/>
            <person name="Shrestha A."/>
            <person name="Ruttkowski B."/>
            <person name="Beck T."/>
            <person name="Vogl C."/>
            <person name="Tomley F."/>
            <person name="Blake D.P."/>
            <person name="Joachim A."/>
        </authorList>
    </citation>
    <scope>NUCLEOTIDE SEQUENCE [LARGE SCALE GENOMIC DNA]</scope>
    <source>
        <strain evidence="3 4">Wien I</strain>
    </source>
</reference>
<feature type="compositionally biased region" description="Acidic residues" evidence="2">
    <location>
        <begin position="1103"/>
        <end position="1112"/>
    </location>
</feature>
<feature type="region of interest" description="Disordered" evidence="2">
    <location>
        <begin position="430"/>
        <end position="481"/>
    </location>
</feature>
<sequence length="1122" mass="127570">MDSSILPVPISPRGRTSSVSDVSSSPPLPPSSSSLQPPPLPSDNLSVSIPLPTTTSGYLPLPDLLPKRPVLRPGEIYSVHALRERGIDFAVRPEGGYHGGDRKAKWRQNRLRFLDPGYVPLKEDVLRVHQELWKEKDEEDHIKSARRRLPGEKRLLFAGLDPDPLSPPHSSFISSVHPQQEGDLFHRKKLLLRSGDFFSPFHSERSLNAVWGSREEDADGEGGGEEEAEGEAHQGGGGAHHEEDFDPVTGCTPHGKRDRYEGYCDLRYIPCIGKDYRNVAHSPHDLQDERYTHLAAHKKKKNAPGGGLFTGGSPCFLPPLMRPLRDTALHPLPGQPSKPAWKDLIEKEKGCLGPRERNYHLYALDKDKHTSSSYIRRRMKEEEEEEHHQAHERRKKGAAWGDTNVVDSSKTTISTTSTLILNTRTHRLERRTVRGVPRGRSMVRQREEDDPSKKCMSLSKRRGPYEGRTGADDARGDEDEEEDGMMTYKEFMQSSCSSSITTEKGVKRIALLFEAFERSHPDPSGWLRTREFRWNLERDFRIQDIFGLRRKLNSSSSHSTSSKARNASEVRGDRSHVLYASSPRGMMWKAKKKGLTEEKDLQGRRERGGGTCGGMEETSSSTLLEGIFSWVSQALRNRDEPVLLTKKSQVKFEAILDQIRRVESELIANERETGEPKLSFDVFCRALWSFATPSENPASWSRGLGGSELLVSAQKQEAYALTATQMLVRDAILGVNIAESELKLPDYVGLGNLALMETPELSLAREANDRRLLEEKRRRQENMRYKEVLSPFEESFSRAVQLERDLAEHQVLKQRLDRLSRERFLSTPSKALYHFVENMRSKPSRGGGGFEEAFEREEDLYKAVPRFQLPPEEVQRREARRLRILKETRQRRRKHKKEEGEGGDESSSSIEKGDDSDDEDGETDKKKNRRRDGDEEDGEGDTYDTYSSSSHERELYYPPTELISDIYEEDDDDDADEDQLEGWGRKLPRNYYSSSSLLLEQRVVKSGGERKEKKESKKSGSLLAEKEHHKRDMKDDRERKKIGKTSMLLLGNQIDELDDYVPDLAGRHVSPGEQEGKHDRNNKKKDLVSRFLSEEDTSGKGGEEDEEEDQDDVVSLAPLSDQ</sequence>
<dbReference type="AlphaFoldDB" id="A0A2C6KT20"/>
<feature type="coiled-coil region" evidence="1">
    <location>
        <begin position="763"/>
        <end position="822"/>
    </location>
</feature>
<keyword evidence="4" id="KW-1185">Reference proteome</keyword>
<evidence type="ECO:0000256" key="2">
    <source>
        <dbReference type="SAM" id="MobiDB-lite"/>
    </source>
</evidence>
<feature type="region of interest" description="Disordered" evidence="2">
    <location>
        <begin position="1062"/>
        <end position="1122"/>
    </location>
</feature>
<dbReference type="GeneID" id="94430078"/>